<feature type="transmembrane region" description="Helical" evidence="1">
    <location>
        <begin position="84"/>
        <end position="102"/>
    </location>
</feature>
<dbReference type="PANTHER" id="PTHR38450">
    <property type="entry name" value="STAGE V SPORULATION PROTEIN AC-RELATED"/>
    <property type="match status" value="1"/>
</dbReference>
<keyword evidence="1" id="KW-0472">Membrane</keyword>
<keyword evidence="1" id="KW-0812">Transmembrane</keyword>
<dbReference type="AlphaFoldDB" id="A0A940ID11"/>
<feature type="transmembrane region" description="Helical" evidence="1">
    <location>
        <begin position="122"/>
        <end position="146"/>
    </location>
</feature>
<dbReference type="InterPro" id="IPR014203">
    <property type="entry name" value="Spore_V_AC"/>
</dbReference>
<gene>
    <name evidence="2" type="primary">spoVAC</name>
    <name evidence="2" type="ORF">IAB16_02905</name>
</gene>
<sequence length="152" mass="16190">MNEPNEAYLKLIKEKMPKSKHLLTMFRAFWTGGTICCIGQAFTDLYTYLFSEFGEKDVAALTTITLIFITAVLTGFGIYDKIGAYAGAGSIVPITGFANSVVSPAVEHKREGVVFGLCSNMFSVAGPVIVFGISSSVVVGLIVILFKGAFGG</sequence>
<dbReference type="EMBL" id="JADINF010000070">
    <property type="protein sequence ID" value="MBO8423955.1"/>
    <property type="molecule type" value="Genomic_DNA"/>
</dbReference>
<reference evidence="2" key="1">
    <citation type="submission" date="2020-10" db="EMBL/GenBank/DDBJ databases">
        <authorList>
            <person name="Gilroy R."/>
        </authorList>
    </citation>
    <scope>NUCLEOTIDE SEQUENCE</scope>
    <source>
        <strain evidence="2">517</strain>
    </source>
</reference>
<protein>
    <submittedName>
        <fullName evidence="2">Stage V sporulation protein AC</fullName>
    </submittedName>
</protein>
<dbReference type="Pfam" id="PF03862">
    <property type="entry name" value="SpoVAC_SpoVAEB"/>
    <property type="match status" value="1"/>
</dbReference>
<dbReference type="InterPro" id="IPR005562">
    <property type="entry name" value="SpoVA"/>
</dbReference>
<evidence type="ECO:0000313" key="3">
    <source>
        <dbReference type="Proteomes" id="UP000727857"/>
    </source>
</evidence>
<comment type="caution">
    <text evidence="2">The sequence shown here is derived from an EMBL/GenBank/DDBJ whole genome shotgun (WGS) entry which is preliminary data.</text>
</comment>
<reference evidence="2" key="2">
    <citation type="journal article" date="2021" name="PeerJ">
        <title>Extensive microbial diversity within the chicken gut microbiome revealed by metagenomics and culture.</title>
        <authorList>
            <person name="Gilroy R."/>
            <person name="Ravi A."/>
            <person name="Getino M."/>
            <person name="Pursley I."/>
            <person name="Horton D.L."/>
            <person name="Alikhan N.F."/>
            <person name="Baker D."/>
            <person name="Gharbi K."/>
            <person name="Hall N."/>
            <person name="Watson M."/>
            <person name="Adriaenssens E.M."/>
            <person name="Foster-Nyarko E."/>
            <person name="Jarju S."/>
            <person name="Secka A."/>
            <person name="Antonio M."/>
            <person name="Oren A."/>
            <person name="Chaudhuri R.R."/>
            <person name="La Ragione R."/>
            <person name="Hildebrand F."/>
            <person name="Pallen M.J."/>
        </authorList>
    </citation>
    <scope>NUCLEOTIDE SEQUENCE</scope>
    <source>
        <strain evidence="2">517</strain>
    </source>
</reference>
<dbReference type="PANTHER" id="PTHR38450:SF1">
    <property type="entry name" value="STAGE V SPORULATION PROTEIN AC"/>
    <property type="match status" value="1"/>
</dbReference>
<evidence type="ECO:0000256" key="1">
    <source>
        <dbReference type="SAM" id="Phobius"/>
    </source>
</evidence>
<keyword evidence="1" id="KW-1133">Transmembrane helix</keyword>
<feature type="transmembrane region" description="Helical" evidence="1">
    <location>
        <begin position="58"/>
        <end position="79"/>
    </location>
</feature>
<dbReference type="Proteomes" id="UP000727857">
    <property type="component" value="Unassembled WGS sequence"/>
</dbReference>
<dbReference type="NCBIfam" id="TIGR02838">
    <property type="entry name" value="spore_V_AC"/>
    <property type="match status" value="1"/>
</dbReference>
<accession>A0A940ID11</accession>
<evidence type="ECO:0000313" key="2">
    <source>
        <dbReference type="EMBL" id="MBO8423955.1"/>
    </source>
</evidence>
<organism evidence="2 3">
    <name type="scientific">Candidatus Stercoripulliclostridium pullicola</name>
    <dbReference type="NCBI Taxonomy" id="2840953"/>
    <lineage>
        <taxon>Bacteria</taxon>
        <taxon>Bacillati</taxon>
        <taxon>Bacillota</taxon>
        <taxon>Clostridia</taxon>
        <taxon>Eubacteriales</taxon>
        <taxon>Candidatus Stercoripulliclostridium</taxon>
    </lineage>
</organism>
<name>A0A940ID11_9FIRM</name>
<proteinExistence type="predicted"/>
<feature type="transmembrane region" description="Helical" evidence="1">
    <location>
        <begin position="21"/>
        <end position="43"/>
    </location>
</feature>